<evidence type="ECO:0000256" key="2">
    <source>
        <dbReference type="ARBA" id="ARBA00004245"/>
    </source>
</evidence>
<evidence type="ECO:0000256" key="6">
    <source>
        <dbReference type="SAM" id="MobiDB-lite"/>
    </source>
</evidence>
<evidence type="ECO:0000256" key="5">
    <source>
        <dbReference type="ARBA" id="ARBA00023273"/>
    </source>
</evidence>
<sequence>MDSESIYALIPTEEIIPPKDPMHRSQHDGKVDPKSFPMGVPKREKGTFGPPNGQSASHPSVVLKKHSGEPVLPDPTAPSNPKAKVKALVPKKDEKPVMGLVSSKNFVTANAVETILATAKKGPPEPARAVHKPDFGKVPTYLKTVKSKIQYEKATIDEFNQRMARQAQQSSQSVRKMQDEERQELIGALKAKWQQINEQYQKMTFTLDTPAKRARKEKYEEQLVQIEKDIETLSRRVVMIADED</sequence>
<evidence type="ECO:0000313" key="8">
    <source>
        <dbReference type="EMBL" id="KAK3234882.1"/>
    </source>
</evidence>
<keyword evidence="5" id="KW-0966">Cell projection</keyword>
<dbReference type="GO" id="GO:0005856">
    <property type="term" value="C:cytoskeleton"/>
    <property type="evidence" value="ECO:0007669"/>
    <property type="project" value="UniProtKB-SubCell"/>
</dbReference>
<keyword evidence="3" id="KW-0963">Cytoplasm</keyword>
<name>A0AAE0BFV4_9CHLO</name>
<organism evidence="8 9">
    <name type="scientific">Cymbomonas tetramitiformis</name>
    <dbReference type="NCBI Taxonomy" id="36881"/>
    <lineage>
        <taxon>Eukaryota</taxon>
        <taxon>Viridiplantae</taxon>
        <taxon>Chlorophyta</taxon>
        <taxon>Pyramimonadophyceae</taxon>
        <taxon>Pyramimonadales</taxon>
        <taxon>Pyramimonadaceae</taxon>
        <taxon>Cymbomonas</taxon>
    </lineage>
</organism>
<reference evidence="8 9" key="1">
    <citation type="journal article" date="2015" name="Genome Biol. Evol.">
        <title>Comparative Genomics of a Bacterivorous Green Alga Reveals Evolutionary Causalities and Consequences of Phago-Mixotrophic Mode of Nutrition.</title>
        <authorList>
            <person name="Burns J.A."/>
            <person name="Paasch A."/>
            <person name="Narechania A."/>
            <person name="Kim E."/>
        </authorList>
    </citation>
    <scope>NUCLEOTIDE SEQUENCE [LARGE SCALE GENOMIC DNA]</scope>
    <source>
        <strain evidence="8 9">PLY_AMNH</strain>
    </source>
</reference>
<evidence type="ECO:0000256" key="1">
    <source>
        <dbReference type="ARBA" id="ARBA00004138"/>
    </source>
</evidence>
<dbReference type="AlphaFoldDB" id="A0AAE0BFV4"/>
<dbReference type="GO" id="GO:0005929">
    <property type="term" value="C:cilium"/>
    <property type="evidence" value="ECO:0007669"/>
    <property type="project" value="UniProtKB-SubCell"/>
</dbReference>
<evidence type="ECO:0000259" key="7">
    <source>
        <dbReference type="PROSITE" id="PS51665"/>
    </source>
</evidence>
<dbReference type="EMBL" id="LGRX02035431">
    <property type="protein sequence ID" value="KAK3234882.1"/>
    <property type="molecule type" value="Genomic_DNA"/>
</dbReference>
<dbReference type="InterPro" id="IPR027012">
    <property type="entry name" value="Enkurin_dom"/>
</dbReference>
<evidence type="ECO:0000256" key="3">
    <source>
        <dbReference type="ARBA" id="ARBA00022490"/>
    </source>
</evidence>
<protein>
    <recommendedName>
        <fullName evidence="7">Enkurin domain-containing protein</fullName>
    </recommendedName>
</protein>
<proteinExistence type="predicted"/>
<keyword evidence="4" id="KW-0206">Cytoskeleton</keyword>
<dbReference type="Proteomes" id="UP001190700">
    <property type="component" value="Unassembled WGS sequence"/>
</dbReference>
<accession>A0AAE0BFV4</accession>
<dbReference type="PROSITE" id="PS51665">
    <property type="entry name" value="ENKURIN"/>
    <property type="match status" value="1"/>
</dbReference>
<gene>
    <name evidence="8" type="ORF">CYMTET_54888</name>
</gene>
<comment type="caution">
    <text evidence="8">The sequence shown here is derived from an EMBL/GenBank/DDBJ whole genome shotgun (WGS) entry which is preliminary data.</text>
</comment>
<dbReference type="InterPro" id="IPR052102">
    <property type="entry name" value="Enkurin_domain-protein"/>
</dbReference>
<dbReference type="Pfam" id="PF13864">
    <property type="entry name" value="Enkurin"/>
    <property type="match status" value="1"/>
</dbReference>
<comment type="subcellular location">
    <subcellularLocation>
        <location evidence="1">Cell projection</location>
        <location evidence="1">Cilium</location>
    </subcellularLocation>
    <subcellularLocation>
        <location evidence="2">Cytoplasm</location>
        <location evidence="2">Cytoskeleton</location>
    </subcellularLocation>
</comment>
<keyword evidence="9" id="KW-1185">Reference proteome</keyword>
<dbReference type="GO" id="GO:0005516">
    <property type="term" value="F:calmodulin binding"/>
    <property type="evidence" value="ECO:0007669"/>
    <property type="project" value="TreeGrafter"/>
</dbReference>
<evidence type="ECO:0000313" key="9">
    <source>
        <dbReference type="Proteomes" id="UP001190700"/>
    </source>
</evidence>
<feature type="domain" description="Enkurin" evidence="7">
    <location>
        <begin position="150"/>
        <end position="241"/>
    </location>
</feature>
<feature type="region of interest" description="Disordered" evidence="6">
    <location>
        <begin position="1"/>
        <end position="85"/>
    </location>
</feature>
<dbReference type="PANTHER" id="PTHR21490:SF0">
    <property type="entry name" value="ENKURIN"/>
    <property type="match status" value="1"/>
</dbReference>
<dbReference type="PANTHER" id="PTHR21490">
    <property type="entry name" value="ENKURIN-RELATED"/>
    <property type="match status" value="1"/>
</dbReference>
<evidence type="ECO:0000256" key="4">
    <source>
        <dbReference type="ARBA" id="ARBA00023212"/>
    </source>
</evidence>
<feature type="compositionally biased region" description="Basic and acidic residues" evidence="6">
    <location>
        <begin position="16"/>
        <end position="33"/>
    </location>
</feature>